<feature type="transmembrane region" description="Helical" evidence="3">
    <location>
        <begin position="277"/>
        <end position="293"/>
    </location>
</feature>
<keyword evidence="3" id="KW-0472">Membrane</keyword>
<dbReference type="InterPro" id="IPR032523">
    <property type="entry name" value="CcmF_C"/>
</dbReference>
<feature type="domain" description="Cytochrome c-type biogenesis protein CcmF C-terminal" evidence="5">
    <location>
        <begin position="344"/>
        <end position="542"/>
    </location>
</feature>
<evidence type="ECO:0000256" key="2">
    <source>
        <dbReference type="ARBA" id="ARBA00022748"/>
    </source>
</evidence>
<dbReference type="RefSeq" id="WP_133472668.1">
    <property type="nucleotide sequence ID" value="NZ_SNWP01000010.1"/>
</dbReference>
<feature type="transmembrane region" description="Helical" evidence="3">
    <location>
        <begin position="379"/>
        <end position="397"/>
    </location>
</feature>
<keyword evidence="2" id="KW-0201">Cytochrome c-type biogenesis</keyword>
<protein>
    <submittedName>
        <fullName evidence="6">Cytochrome c-type biogenesis protein CcmF</fullName>
    </submittedName>
</protein>
<feature type="transmembrane region" description="Helical" evidence="3">
    <location>
        <begin position="236"/>
        <end position="257"/>
    </location>
</feature>
<dbReference type="GO" id="GO:0015232">
    <property type="term" value="F:heme transmembrane transporter activity"/>
    <property type="evidence" value="ECO:0007669"/>
    <property type="project" value="InterPro"/>
</dbReference>
<accession>A0A4R6IZ40</accession>
<feature type="transmembrane region" description="Helical" evidence="3">
    <location>
        <begin position="457"/>
        <end position="474"/>
    </location>
</feature>
<feature type="transmembrane region" description="Helical" evidence="3">
    <location>
        <begin position="305"/>
        <end position="325"/>
    </location>
</feature>
<organism evidence="6 7">
    <name type="scientific">Sediminibacterium goheungense</name>
    <dbReference type="NCBI Taxonomy" id="1086393"/>
    <lineage>
        <taxon>Bacteria</taxon>
        <taxon>Pseudomonadati</taxon>
        <taxon>Bacteroidota</taxon>
        <taxon>Chitinophagia</taxon>
        <taxon>Chitinophagales</taxon>
        <taxon>Chitinophagaceae</taxon>
        <taxon>Sediminibacterium</taxon>
    </lineage>
</organism>
<dbReference type="PANTHER" id="PTHR43653">
    <property type="entry name" value="CYTOCHROME C ASSEMBLY PROTEIN-RELATED"/>
    <property type="match status" value="1"/>
</dbReference>
<dbReference type="GO" id="GO:0017004">
    <property type="term" value="P:cytochrome complex assembly"/>
    <property type="evidence" value="ECO:0007669"/>
    <property type="project" value="UniProtKB-KW"/>
</dbReference>
<evidence type="ECO:0000259" key="5">
    <source>
        <dbReference type="Pfam" id="PF16327"/>
    </source>
</evidence>
<feature type="transmembrane region" description="Helical" evidence="3">
    <location>
        <begin position="108"/>
        <end position="126"/>
    </location>
</feature>
<keyword evidence="3" id="KW-1133">Transmembrane helix</keyword>
<feature type="transmembrane region" description="Helical" evidence="3">
    <location>
        <begin position="205"/>
        <end position="224"/>
    </location>
</feature>
<evidence type="ECO:0000256" key="3">
    <source>
        <dbReference type="SAM" id="Phobius"/>
    </source>
</evidence>
<gene>
    <name evidence="6" type="ORF">BC659_0163</name>
</gene>
<dbReference type="Proteomes" id="UP000295741">
    <property type="component" value="Unassembled WGS sequence"/>
</dbReference>
<dbReference type="Pfam" id="PF16327">
    <property type="entry name" value="CcmF_C"/>
    <property type="match status" value="1"/>
</dbReference>
<feature type="transmembrane region" description="Helical" evidence="3">
    <location>
        <begin position="486"/>
        <end position="510"/>
    </location>
</feature>
<proteinExistence type="inferred from homology"/>
<dbReference type="OrthoDB" id="9761451at2"/>
<feature type="transmembrane region" description="Helical" evidence="3">
    <location>
        <begin position="12"/>
        <end position="33"/>
    </location>
</feature>
<dbReference type="GO" id="GO:0020037">
    <property type="term" value="F:heme binding"/>
    <property type="evidence" value="ECO:0007669"/>
    <property type="project" value="InterPro"/>
</dbReference>
<evidence type="ECO:0000256" key="1">
    <source>
        <dbReference type="ARBA" id="ARBA00009186"/>
    </source>
</evidence>
<dbReference type="GO" id="GO:0016020">
    <property type="term" value="C:membrane"/>
    <property type="evidence" value="ECO:0007669"/>
    <property type="project" value="InterPro"/>
</dbReference>
<dbReference type="InterPro" id="IPR002541">
    <property type="entry name" value="Cyt_c_assembly"/>
</dbReference>
<feature type="transmembrane region" description="Helical" evidence="3">
    <location>
        <begin position="133"/>
        <end position="155"/>
    </location>
</feature>
<dbReference type="Pfam" id="PF01578">
    <property type="entry name" value="Cytochrom_C_asm"/>
    <property type="match status" value="1"/>
</dbReference>
<keyword evidence="7" id="KW-1185">Reference proteome</keyword>
<dbReference type="PANTHER" id="PTHR43653:SF1">
    <property type="entry name" value="CYTOCHROME C-TYPE BIOGENESIS PROTEIN CCMF"/>
    <property type="match status" value="1"/>
</dbReference>
<feature type="transmembrane region" description="Helical" evidence="3">
    <location>
        <begin position="425"/>
        <end position="445"/>
    </location>
</feature>
<dbReference type="PRINTS" id="PR01410">
    <property type="entry name" value="CCBIOGENESIS"/>
</dbReference>
<feature type="transmembrane region" description="Helical" evidence="3">
    <location>
        <begin position="53"/>
        <end position="73"/>
    </location>
</feature>
<feature type="domain" description="Cytochrome c assembly protein" evidence="4">
    <location>
        <begin position="104"/>
        <end position="323"/>
    </location>
</feature>
<feature type="transmembrane region" description="Helical" evidence="3">
    <location>
        <begin position="784"/>
        <end position="804"/>
    </location>
</feature>
<name>A0A4R6IZ40_9BACT</name>
<evidence type="ECO:0000313" key="6">
    <source>
        <dbReference type="EMBL" id="TDO28103.1"/>
    </source>
</evidence>
<reference evidence="6 7" key="1">
    <citation type="submission" date="2019-03" db="EMBL/GenBank/DDBJ databases">
        <title>Genomic Encyclopedia of Archaeal and Bacterial Type Strains, Phase II (KMG-II): from individual species to whole genera.</title>
        <authorList>
            <person name="Goeker M."/>
        </authorList>
    </citation>
    <scope>NUCLEOTIDE SEQUENCE [LARGE SCALE GENOMIC DNA]</scope>
    <source>
        <strain evidence="6 7">DSM 28323</strain>
    </source>
</reference>
<comment type="similarity">
    <text evidence="1">Belongs to the CcmF/CycK/Ccl1/NrfE/CcsA family.</text>
</comment>
<feature type="transmembrane region" description="Helical" evidence="3">
    <location>
        <begin position="522"/>
        <end position="540"/>
    </location>
</feature>
<dbReference type="EMBL" id="SNWP01000010">
    <property type="protein sequence ID" value="TDO28103.1"/>
    <property type="molecule type" value="Genomic_DNA"/>
</dbReference>
<dbReference type="AlphaFoldDB" id="A0A4R6IZ40"/>
<comment type="caution">
    <text evidence="6">The sequence shown here is derived from an EMBL/GenBank/DDBJ whole genome shotgun (WGS) entry which is preliminary data.</text>
</comment>
<evidence type="ECO:0000313" key="7">
    <source>
        <dbReference type="Proteomes" id="UP000295741"/>
    </source>
</evidence>
<evidence type="ECO:0000259" key="4">
    <source>
        <dbReference type="Pfam" id="PF01578"/>
    </source>
</evidence>
<dbReference type="InterPro" id="IPR003567">
    <property type="entry name" value="Cyt_c_biogenesis"/>
</dbReference>
<sequence length="818" mass="91579">MQYLGEHLLPGQAGHFFAVLSFVASLLATVAYFKASRSELDTTKAGWVRMARVAFLVETVSILAMFGILYYIISNHLFEYKYAYNHSDRSLQVEYLLSCFWEGQEGSFMLWSFWHCVLGWILIWRAKAWEAGVMTVVSFAQFALASMLLGVYVFGVKIGSSPFTLLRNEFDWPILSRPDYLSLIKDGTGLNTLLQNYWMVIHPPVLFLGFASTIVPFAYAIAGLMSKKHEWVKPSLPWASFSATVLGVGIMMGAAWAYESLSFGGYWAWDPVENASLVPWLTLIAGLHTNLIYRHSGYSLRPTYFFYIITFSLILYSTFLTRSGVLGDTSVHAFTDLGMNTQLLLFVLVFFVPALFLYFKQYKSIPSIQKEENTYSREFWMFIGSLVFFLAGMVIIAKTSTPVFNKLFGTNIAPPEDPEYAHNQIQIFVAVIIGFLTAITQYLKYKDTPKAFFGKKIWIPTIIAVVISLCISFFGEVNYDKKGPGFLFAIHLAIFTAVYSVVANASYIWLGLKGKIKAAGASVAHVGFGMVLVGILISSAKKTVLSWNTTGVTPLRQEDASKPGNPAGNPAENITLFKEVATDMGRYMVTYTKDTINERDRKRYFEITFKAKEGGESFSLYPDVIKNNKGMEGFAANPAAKHYWHKDIFAYITSFQENTGEDTTKFVNRDIKVGDTIFYSNGLLVLNKVSVNPPEQAALYGNGETALFLDIDVLSKDGRRYAVKPGIAVNGNSFRPIADTVTAQSLIIQFNKVKDEKKGLLEIGIKESGAITDLITLKVYEFPMINILWLGILVMTAGFIMSIIQRNKQVKNNLKPVS</sequence>
<feature type="transmembrane region" description="Helical" evidence="3">
    <location>
        <begin position="337"/>
        <end position="359"/>
    </location>
</feature>
<keyword evidence="3" id="KW-0812">Transmembrane</keyword>